<dbReference type="Pfam" id="PF04397">
    <property type="entry name" value="LytTR"/>
    <property type="match status" value="1"/>
</dbReference>
<dbReference type="CDD" id="cd17532">
    <property type="entry name" value="REC_LytTR_AlgR-like"/>
    <property type="match status" value="1"/>
</dbReference>
<evidence type="ECO:0000313" key="5">
    <source>
        <dbReference type="Proteomes" id="UP001519343"/>
    </source>
</evidence>
<dbReference type="PROSITE" id="PS50930">
    <property type="entry name" value="HTH_LYTTR"/>
    <property type="match status" value="1"/>
</dbReference>
<evidence type="ECO:0000313" key="4">
    <source>
        <dbReference type="EMBL" id="MBP1932116.1"/>
    </source>
</evidence>
<evidence type="ECO:0000259" key="3">
    <source>
        <dbReference type="PROSITE" id="PS50930"/>
    </source>
</evidence>
<dbReference type="PANTHER" id="PTHR37299">
    <property type="entry name" value="TRANSCRIPTIONAL REGULATOR-RELATED"/>
    <property type="match status" value="1"/>
</dbReference>
<dbReference type="PROSITE" id="PS50110">
    <property type="entry name" value="RESPONSE_REGULATORY"/>
    <property type="match status" value="1"/>
</dbReference>
<organism evidence="4 5">
    <name type="scientific">Ammoniphilus resinae</name>
    <dbReference type="NCBI Taxonomy" id="861532"/>
    <lineage>
        <taxon>Bacteria</taxon>
        <taxon>Bacillati</taxon>
        <taxon>Bacillota</taxon>
        <taxon>Bacilli</taxon>
        <taxon>Bacillales</taxon>
        <taxon>Paenibacillaceae</taxon>
        <taxon>Aneurinibacillus group</taxon>
        <taxon>Ammoniphilus</taxon>
    </lineage>
</organism>
<reference evidence="4 5" key="1">
    <citation type="submission" date="2021-03" db="EMBL/GenBank/DDBJ databases">
        <title>Genomic Encyclopedia of Type Strains, Phase IV (KMG-IV): sequencing the most valuable type-strain genomes for metagenomic binning, comparative biology and taxonomic classification.</title>
        <authorList>
            <person name="Goeker M."/>
        </authorList>
    </citation>
    <scope>NUCLEOTIDE SEQUENCE [LARGE SCALE GENOMIC DNA]</scope>
    <source>
        <strain evidence="4 5">DSM 24738</strain>
    </source>
</reference>
<dbReference type="Pfam" id="PF00072">
    <property type="entry name" value="Response_reg"/>
    <property type="match status" value="1"/>
</dbReference>
<name>A0ABS4GPG3_9BACL</name>
<dbReference type="Gene3D" id="2.20.25.10">
    <property type="match status" value="1"/>
</dbReference>
<protein>
    <submittedName>
        <fullName evidence="4">Two-component system response regulator LytT</fullName>
    </submittedName>
</protein>
<dbReference type="EMBL" id="JAGGKT010000005">
    <property type="protein sequence ID" value="MBP1932116.1"/>
    <property type="molecule type" value="Genomic_DNA"/>
</dbReference>
<dbReference type="InterPro" id="IPR046947">
    <property type="entry name" value="LytR-like"/>
</dbReference>
<comment type="caution">
    <text evidence="4">The sequence shown here is derived from an EMBL/GenBank/DDBJ whole genome shotgun (WGS) entry which is preliminary data.</text>
</comment>
<dbReference type="InterPro" id="IPR011006">
    <property type="entry name" value="CheY-like_superfamily"/>
</dbReference>
<dbReference type="SMART" id="SM00448">
    <property type="entry name" value="REC"/>
    <property type="match status" value="1"/>
</dbReference>
<feature type="modified residue" description="4-aspartylphosphate" evidence="1">
    <location>
        <position position="54"/>
    </location>
</feature>
<dbReference type="InterPro" id="IPR001789">
    <property type="entry name" value="Sig_transdc_resp-reg_receiver"/>
</dbReference>
<dbReference type="RefSeq" id="WP_209810181.1">
    <property type="nucleotide sequence ID" value="NZ_JAGGKT010000005.1"/>
</dbReference>
<dbReference type="Gene3D" id="2.40.50.40">
    <property type="match status" value="1"/>
</dbReference>
<sequence length="244" mass="28206">MIRVYLVEDEPFARDELKYLLSRVNPVQIIGEAEDMEEAFAEIQQLEPDILFLDIHLAEGTGLDLAVKVGELEKPPFIVFATAYDEYALQAFELNAVDYITKPFSEERIRQTIEKVKQWLEVRPKEVGNKAVSEKSKSKLAISIDGRIILLDIGKIAYIGTENRQVIIKTLDHSYTVDIPLYELTRKFEDYSFLRVHRGFIVNTEYITEVEPWFNGAYQLILQDGSKIPVSRSYVKEVRDFFGF</sequence>
<feature type="domain" description="Response regulatory" evidence="2">
    <location>
        <begin position="3"/>
        <end position="117"/>
    </location>
</feature>
<evidence type="ECO:0000259" key="2">
    <source>
        <dbReference type="PROSITE" id="PS50110"/>
    </source>
</evidence>
<dbReference type="SMART" id="SM00850">
    <property type="entry name" value="LytTR"/>
    <property type="match status" value="1"/>
</dbReference>
<dbReference type="Proteomes" id="UP001519343">
    <property type="component" value="Unassembled WGS sequence"/>
</dbReference>
<accession>A0ABS4GPG3</accession>
<dbReference type="PANTHER" id="PTHR37299:SF1">
    <property type="entry name" value="STAGE 0 SPORULATION PROTEIN A HOMOLOG"/>
    <property type="match status" value="1"/>
</dbReference>
<dbReference type="SUPFAM" id="SSF52172">
    <property type="entry name" value="CheY-like"/>
    <property type="match status" value="1"/>
</dbReference>
<proteinExistence type="predicted"/>
<feature type="domain" description="HTH LytTR-type" evidence="3">
    <location>
        <begin position="140"/>
        <end position="244"/>
    </location>
</feature>
<gene>
    <name evidence="4" type="ORF">J2Z37_002117</name>
</gene>
<keyword evidence="5" id="KW-1185">Reference proteome</keyword>
<evidence type="ECO:0000256" key="1">
    <source>
        <dbReference type="PROSITE-ProRule" id="PRU00169"/>
    </source>
</evidence>
<dbReference type="Gene3D" id="3.40.50.2300">
    <property type="match status" value="1"/>
</dbReference>
<keyword evidence="1" id="KW-0597">Phosphoprotein</keyword>
<dbReference type="InterPro" id="IPR007492">
    <property type="entry name" value="LytTR_DNA-bd_dom"/>
</dbReference>